<reference evidence="2 3" key="1">
    <citation type="submission" date="2019-07" db="EMBL/GenBank/DDBJ databases">
        <title>De Novo Assembly of kiwifruit Actinidia rufa.</title>
        <authorList>
            <person name="Sugita-Konishi S."/>
            <person name="Sato K."/>
            <person name="Mori E."/>
            <person name="Abe Y."/>
            <person name="Kisaki G."/>
            <person name="Hamano K."/>
            <person name="Suezawa K."/>
            <person name="Otani M."/>
            <person name="Fukuda T."/>
            <person name="Manabe T."/>
            <person name="Gomi K."/>
            <person name="Tabuchi M."/>
            <person name="Akimitsu K."/>
            <person name="Kataoka I."/>
        </authorList>
    </citation>
    <scope>NUCLEOTIDE SEQUENCE [LARGE SCALE GENOMIC DNA]</scope>
    <source>
        <strain evidence="3">cv. Fuchu</strain>
    </source>
</reference>
<comment type="caution">
    <text evidence="2">The sequence shown here is derived from an EMBL/GenBank/DDBJ whole genome shotgun (WGS) entry which is preliminary data.</text>
</comment>
<dbReference type="GO" id="GO:0003755">
    <property type="term" value="F:peptidyl-prolyl cis-trans isomerase activity"/>
    <property type="evidence" value="ECO:0007669"/>
    <property type="project" value="InterPro"/>
</dbReference>
<gene>
    <name evidence="2" type="ORF">Acr_02g0005020</name>
</gene>
<organism evidence="2 3">
    <name type="scientific">Actinidia rufa</name>
    <dbReference type="NCBI Taxonomy" id="165716"/>
    <lineage>
        <taxon>Eukaryota</taxon>
        <taxon>Viridiplantae</taxon>
        <taxon>Streptophyta</taxon>
        <taxon>Embryophyta</taxon>
        <taxon>Tracheophyta</taxon>
        <taxon>Spermatophyta</taxon>
        <taxon>Magnoliopsida</taxon>
        <taxon>eudicotyledons</taxon>
        <taxon>Gunneridae</taxon>
        <taxon>Pentapetalae</taxon>
        <taxon>asterids</taxon>
        <taxon>Ericales</taxon>
        <taxon>Actinidiaceae</taxon>
        <taxon>Actinidia</taxon>
    </lineage>
</organism>
<evidence type="ECO:0000313" key="3">
    <source>
        <dbReference type="Proteomes" id="UP000585474"/>
    </source>
</evidence>
<dbReference type="EMBL" id="BJWL01000002">
    <property type="protein sequence ID" value="GFY82262.1"/>
    <property type="molecule type" value="Genomic_DNA"/>
</dbReference>
<name>A0A7J0E7I6_9ERIC</name>
<dbReference type="SUPFAM" id="SSF54534">
    <property type="entry name" value="FKBP-like"/>
    <property type="match status" value="1"/>
</dbReference>
<dbReference type="Gene3D" id="3.10.50.40">
    <property type="match status" value="1"/>
</dbReference>
<evidence type="ECO:0000256" key="1">
    <source>
        <dbReference type="SAM" id="MobiDB-lite"/>
    </source>
</evidence>
<protein>
    <submittedName>
        <fullName evidence="2">FKBP-type peptidyl-prolyl cis-trans isomerase family protein</fullName>
    </submittedName>
</protein>
<keyword evidence="3" id="KW-1185">Reference proteome</keyword>
<keyword evidence="2" id="KW-0413">Isomerase</keyword>
<feature type="region of interest" description="Disordered" evidence="1">
    <location>
        <begin position="1"/>
        <end position="53"/>
    </location>
</feature>
<dbReference type="OrthoDB" id="1902587at2759"/>
<evidence type="ECO:0000313" key="2">
    <source>
        <dbReference type="EMBL" id="GFY82262.1"/>
    </source>
</evidence>
<dbReference type="AlphaFoldDB" id="A0A7J0E7I6"/>
<sequence length="78" mass="8310">MAVEENPEQEFAPQKKKAASDDDKRRKKLAPGGLLKAVMRPGAGDSTPSDGDQVQFHCTIRTLDGVVVESTRTEVGGG</sequence>
<dbReference type="InterPro" id="IPR046357">
    <property type="entry name" value="PPIase_dom_sf"/>
</dbReference>
<accession>A0A7J0E7I6</accession>
<proteinExistence type="predicted"/>
<dbReference type="Proteomes" id="UP000585474">
    <property type="component" value="Unassembled WGS sequence"/>
</dbReference>